<evidence type="ECO:0000313" key="9">
    <source>
        <dbReference type="Proteomes" id="UP000270296"/>
    </source>
</evidence>
<evidence type="ECO:0000256" key="6">
    <source>
        <dbReference type="SAM" id="MobiDB-lite"/>
    </source>
</evidence>
<proteinExistence type="inferred from homology"/>
<feature type="region of interest" description="Disordered" evidence="6">
    <location>
        <begin position="157"/>
        <end position="203"/>
    </location>
</feature>
<dbReference type="InterPro" id="IPR021132">
    <property type="entry name" value="Ribosomal_eL18/eL18-A/B/_CS"/>
</dbReference>
<dbReference type="EMBL" id="UZAM01006724">
    <property type="protein sequence ID" value="VDO93346.1"/>
    <property type="molecule type" value="Genomic_DNA"/>
</dbReference>
<feature type="domain" description="Large ribosomal subunit protein uL15/eL18" evidence="7">
    <location>
        <begin position="17"/>
        <end position="203"/>
    </location>
</feature>
<dbReference type="GO" id="GO:0022625">
    <property type="term" value="C:cytosolic large ribosomal subunit"/>
    <property type="evidence" value="ECO:0007669"/>
    <property type="project" value="TreeGrafter"/>
</dbReference>
<keyword evidence="3" id="KW-0687">Ribonucleoprotein</keyword>
<reference evidence="8 9" key="2">
    <citation type="submission" date="2018-11" db="EMBL/GenBank/DDBJ databases">
        <authorList>
            <consortium name="Pathogen Informatics"/>
        </authorList>
    </citation>
    <scope>NUCLEOTIDE SEQUENCE [LARGE SCALE GENOMIC DNA]</scope>
</reference>
<dbReference type="Proteomes" id="UP000270296">
    <property type="component" value="Unassembled WGS sequence"/>
</dbReference>
<dbReference type="InterPro" id="IPR000039">
    <property type="entry name" value="Ribosomal_eL18"/>
</dbReference>
<comment type="similarity">
    <text evidence="1">Belongs to the eukaryotic ribosomal protein eL18 family.</text>
</comment>
<evidence type="ECO:0000256" key="5">
    <source>
        <dbReference type="ARBA" id="ARBA00035323"/>
    </source>
</evidence>
<dbReference type="Pfam" id="PF17135">
    <property type="entry name" value="Ribosomal_L18"/>
    <property type="match status" value="1"/>
</dbReference>
<dbReference type="Gene3D" id="3.100.10.10">
    <property type="match status" value="1"/>
</dbReference>
<accession>A0A183IBZ8</accession>
<dbReference type="PROSITE" id="PS01106">
    <property type="entry name" value="RIBOSOMAL_L18E"/>
    <property type="match status" value="1"/>
</dbReference>
<feature type="compositionally biased region" description="Basic residues" evidence="6">
    <location>
        <begin position="176"/>
        <end position="186"/>
    </location>
</feature>
<protein>
    <recommendedName>
        <fullName evidence="4">Large ribosomal subunit protein eL18</fullName>
    </recommendedName>
    <alternativeName>
        <fullName evidence="5">60S ribosomal protein L18</fullName>
    </alternativeName>
</protein>
<evidence type="ECO:0000256" key="1">
    <source>
        <dbReference type="ARBA" id="ARBA00006815"/>
    </source>
</evidence>
<sequence length="203" mass="23453">MKKLIYDLIYRKFALQGIDIDHRHLRKSVRRAPESKDPYLLLLVKLYRFLARRTGAKFNKIVLKRLFMSRRNRPPLSLRRLIYLTSKKDQKGKLAVVVGTVTNDLRVYKVPKLRVCALHVTEQARARILKAGGEILTFDQLAIAAPKGENTLLLQGPRKAREAEKHFGPAPGAPHSHTKPYVRSKGRKFERARGRRKSRGYKH</sequence>
<dbReference type="GO" id="GO:0003723">
    <property type="term" value="F:RNA binding"/>
    <property type="evidence" value="ECO:0007669"/>
    <property type="project" value="TreeGrafter"/>
</dbReference>
<dbReference type="GO" id="GO:0006412">
    <property type="term" value="P:translation"/>
    <property type="evidence" value="ECO:0007669"/>
    <property type="project" value="InterPro"/>
</dbReference>
<dbReference type="AlphaFoldDB" id="A0A183IBZ8"/>
<dbReference type="GO" id="GO:0003735">
    <property type="term" value="F:structural constituent of ribosome"/>
    <property type="evidence" value="ECO:0007669"/>
    <property type="project" value="InterPro"/>
</dbReference>
<dbReference type="FunFam" id="3.100.10.10:FF:000001">
    <property type="entry name" value="60S ribosomal protein L18"/>
    <property type="match status" value="1"/>
</dbReference>
<dbReference type="PANTHER" id="PTHR10934:SF2">
    <property type="entry name" value="LARGE RIBOSOMAL SUBUNIT PROTEIN EL18"/>
    <property type="match status" value="1"/>
</dbReference>
<dbReference type="InterPro" id="IPR021131">
    <property type="entry name" value="Ribosomal_uL15/eL18"/>
</dbReference>
<dbReference type="OrthoDB" id="6353017at2759"/>
<evidence type="ECO:0000313" key="10">
    <source>
        <dbReference type="WBParaSite" id="SBAD_0000117901-mRNA-1"/>
    </source>
</evidence>
<evidence type="ECO:0000259" key="7">
    <source>
        <dbReference type="Pfam" id="PF17135"/>
    </source>
</evidence>
<evidence type="ECO:0000256" key="2">
    <source>
        <dbReference type="ARBA" id="ARBA00022980"/>
    </source>
</evidence>
<evidence type="ECO:0000256" key="4">
    <source>
        <dbReference type="ARBA" id="ARBA00035218"/>
    </source>
</evidence>
<evidence type="ECO:0000256" key="3">
    <source>
        <dbReference type="ARBA" id="ARBA00023274"/>
    </source>
</evidence>
<dbReference type="InterPro" id="IPR036227">
    <property type="entry name" value="Ribosomal_uL15/eL18_sf"/>
</dbReference>
<dbReference type="SUPFAM" id="SSF52080">
    <property type="entry name" value="Ribosomal proteins L15p and L18e"/>
    <property type="match status" value="1"/>
</dbReference>
<gene>
    <name evidence="8" type="ORF">SBAD_LOCUS1142</name>
</gene>
<keyword evidence="9" id="KW-1185">Reference proteome</keyword>
<dbReference type="PANTHER" id="PTHR10934">
    <property type="entry name" value="60S RIBOSOMAL PROTEIN L18"/>
    <property type="match status" value="1"/>
</dbReference>
<feature type="compositionally biased region" description="Basic residues" evidence="6">
    <location>
        <begin position="193"/>
        <end position="203"/>
    </location>
</feature>
<name>A0A183IBZ8_9BILA</name>
<evidence type="ECO:0000313" key="8">
    <source>
        <dbReference type="EMBL" id="VDO93346.1"/>
    </source>
</evidence>
<reference evidence="10" key="1">
    <citation type="submission" date="2016-06" db="UniProtKB">
        <authorList>
            <consortium name="WormBaseParasite"/>
        </authorList>
    </citation>
    <scope>IDENTIFICATION</scope>
</reference>
<organism evidence="10">
    <name type="scientific">Soboliphyme baturini</name>
    <dbReference type="NCBI Taxonomy" id="241478"/>
    <lineage>
        <taxon>Eukaryota</taxon>
        <taxon>Metazoa</taxon>
        <taxon>Ecdysozoa</taxon>
        <taxon>Nematoda</taxon>
        <taxon>Enoplea</taxon>
        <taxon>Dorylaimia</taxon>
        <taxon>Dioctophymatida</taxon>
        <taxon>Dioctophymatoidea</taxon>
        <taxon>Soboliphymatidae</taxon>
        <taxon>Soboliphyme</taxon>
    </lineage>
</organism>
<dbReference type="WBParaSite" id="SBAD_0000117901-mRNA-1">
    <property type="protein sequence ID" value="SBAD_0000117901-mRNA-1"/>
    <property type="gene ID" value="SBAD_0000117901"/>
</dbReference>
<keyword evidence="2" id="KW-0689">Ribosomal protein</keyword>